<dbReference type="PROSITE" id="PS50188">
    <property type="entry name" value="B302_SPRY"/>
    <property type="match status" value="1"/>
</dbReference>
<dbReference type="PROSITE" id="PS50237">
    <property type="entry name" value="HECT"/>
    <property type="match status" value="1"/>
</dbReference>
<dbReference type="Gene3D" id="3.30.2410.10">
    <property type="entry name" value="Hect, E3 ligase catalytic domain"/>
    <property type="match status" value="1"/>
</dbReference>
<dbReference type="Pfam" id="PF00622">
    <property type="entry name" value="SPRY"/>
    <property type="match status" value="1"/>
</dbReference>
<dbReference type="PANTHER" id="PTHR46435:SF1">
    <property type="entry name" value="E3 UBIQUITIN-PROTEIN LIGASE HECTD4-RELATED"/>
    <property type="match status" value="1"/>
</dbReference>
<dbReference type="STRING" id="37360.A0A0G4J3V7"/>
<evidence type="ECO:0000256" key="1">
    <source>
        <dbReference type="ARBA" id="ARBA00022723"/>
    </source>
</evidence>
<dbReference type="InterPro" id="IPR043136">
    <property type="entry name" value="B30.2/SPRY_sf"/>
</dbReference>
<keyword evidence="4" id="KW-0862">Zinc</keyword>
<feature type="domain" description="B30.2/SPRY" evidence="9">
    <location>
        <begin position="1906"/>
        <end position="2098"/>
    </location>
</feature>
<feature type="domain" description="RanBP2-type" evidence="10">
    <location>
        <begin position="3044"/>
        <end position="3073"/>
    </location>
</feature>
<dbReference type="SMART" id="SM00119">
    <property type="entry name" value="HECTc"/>
    <property type="match status" value="1"/>
</dbReference>
<evidence type="ECO:0000313" key="12">
    <source>
        <dbReference type="EMBL" id="CEP02235.1"/>
    </source>
</evidence>
<dbReference type="PANTHER" id="PTHR46435">
    <property type="entry name" value="E3 UBIQUITIN-PROTEIN LIGASE HECTD4-RELATED"/>
    <property type="match status" value="1"/>
</dbReference>
<keyword evidence="3 5" id="KW-0833">Ubl conjugation pathway</keyword>
<dbReference type="InterPro" id="IPR001870">
    <property type="entry name" value="B30.2/SPRY"/>
</dbReference>
<protein>
    <recommendedName>
        <fullName evidence="14">HECT domain-containing protein</fullName>
    </recommendedName>
</protein>
<feature type="domain" description="HECT" evidence="11">
    <location>
        <begin position="3750"/>
        <end position="4102"/>
    </location>
</feature>
<dbReference type="GO" id="GO:0008270">
    <property type="term" value="F:zinc ion binding"/>
    <property type="evidence" value="ECO:0007669"/>
    <property type="project" value="UniProtKB-KW"/>
</dbReference>
<evidence type="ECO:0000259" key="10">
    <source>
        <dbReference type="PROSITE" id="PS50199"/>
    </source>
</evidence>
<dbReference type="InterPro" id="IPR013320">
    <property type="entry name" value="ConA-like_dom_sf"/>
</dbReference>
<dbReference type="InterPro" id="IPR043366">
    <property type="entry name" value="HECTD4"/>
</dbReference>
<keyword evidence="1" id="KW-0479">Metal-binding</keyword>
<dbReference type="SUPFAM" id="SSF49899">
    <property type="entry name" value="Concanavalin A-like lectins/glucanases"/>
    <property type="match status" value="1"/>
</dbReference>
<feature type="transmembrane region" description="Helical" evidence="8">
    <location>
        <begin position="213"/>
        <end position="238"/>
    </location>
</feature>
<keyword evidence="8" id="KW-0812">Transmembrane</keyword>
<evidence type="ECO:0000256" key="2">
    <source>
        <dbReference type="ARBA" id="ARBA00022771"/>
    </source>
</evidence>
<gene>
    <name evidence="12" type="ORF">PBRA_002500</name>
</gene>
<proteinExistence type="predicted"/>
<organism evidence="12 13">
    <name type="scientific">Plasmodiophora brassicae</name>
    <name type="common">Clubroot disease agent</name>
    <dbReference type="NCBI Taxonomy" id="37360"/>
    <lineage>
        <taxon>Eukaryota</taxon>
        <taxon>Sar</taxon>
        <taxon>Rhizaria</taxon>
        <taxon>Endomyxa</taxon>
        <taxon>Phytomyxea</taxon>
        <taxon>Plasmodiophorida</taxon>
        <taxon>Plasmodiophoridae</taxon>
        <taxon>Plasmodiophora</taxon>
    </lineage>
</organism>
<dbReference type="Gene3D" id="2.60.120.920">
    <property type="match status" value="1"/>
</dbReference>
<dbReference type="SMART" id="SM00449">
    <property type="entry name" value="SPRY"/>
    <property type="match status" value="1"/>
</dbReference>
<feature type="region of interest" description="Disordered" evidence="7">
    <location>
        <begin position="666"/>
        <end position="710"/>
    </location>
</feature>
<dbReference type="Gene3D" id="3.30.2160.10">
    <property type="entry name" value="Hect, E3 ligase catalytic domain"/>
    <property type="match status" value="1"/>
</dbReference>
<evidence type="ECO:0000256" key="5">
    <source>
        <dbReference type="PROSITE-ProRule" id="PRU00104"/>
    </source>
</evidence>
<reference evidence="12 13" key="1">
    <citation type="submission" date="2015-02" db="EMBL/GenBank/DDBJ databases">
        <authorList>
            <person name="Chooi Y.-H."/>
        </authorList>
    </citation>
    <scope>NUCLEOTIDE SEQUENCE [LARGE SCALE GENOMIC DNA]</scope>
    <source>
        <strain evidence="12">E3</strain>
    </source>
</reference>
<keyword evidence="8" id="KW-0472">Membrane</keyword>
<dbReference type="InterPro" id="IPR000569">
    <property type="entry name" value="HECT_dom"/>
</dbReference>
<name>A0A0G4J3V7_PLABS</name>
<sequence length="4121" mass="457708">MGRRRSVDEFDVETRPELLIQVLSNARAVLERYHTLEGAVEPGTDRSGASSQLGIDAELHAGCIPFEKDGERIEAMLKIWDADLNRFDMARSTFSNMLEKRIAVLESFLAAASSPQSVDATQNTSVQGVPPPLASMTLPRSSLSEIEGSDPSTWPETLKALVKAFAKMEILQLRNESCEAATQFLDASQKHWQLALASEEPDQHAQAFVVQRIVSVLTMFAVLYGSLHSVLVAIRILLEGASMFPSLTMQLSGNVHSLGRFQAQLDLSLPWNKAVFSTWSEPGSAPKRDAAKGKGIATDGNFLYIHNGCGLHKVGTGLHGTVRGHVYAHRKNYRNKELVHLACINKTLYALSNQFEWPFVDAIDCSELNDIGLVQLGYDPETSVPEKRADSLQFMISDGAHLYLFDQDSQEENSRKDTGSDSSTRMPQIAIYVYETSPDNDRPESGGRTPGRFAQETKALAQSLWKNFAYRFPLSLCTIALKVSRNDPNAAGRWLLNHGSSFDGCSRVRLCRRFLLQPMSGLTIGLLSRSLVYVTGHQLVVVIPPYTNDCNDSSEWLGRVFDCHTGNLIAEQSGGISATGLNACYDAVNDVIWNSHLPSFIQFQALHNHGPRLQLSNSLLPGFAAMSVEAMIEGLGNMENPRLFDVAVFLMCHAMRCLKQRSIMEPESNTVDDESGNDHPKSKKRSRRKLSRAKKQANAARSPSGTAPSPYPSTPLCFELSDKMFNELLTLSKNLATMLLAMDPGDKKVPRTAFLLISTFRLLRYHFEEIVSVSGPSECTPIFDASSISDHLQRMLVSPFPLAYCSDIRQEAGLALTAGFRLLFLTDSSQMDFISQTIKSALLLPHQAAQSTEFSEQLMHWLAQNIQDFEFVWRLPLDLVELVFELCAKNPYCNGNSGSHALLLAIVNAYVTQLPISSASPPEMSTGWLVAFSLRLFEQVRKLVDYRAAHEEKLGGIRRQNSRAQTDLQASIIAILPTILPSLGIVIRDATLSSAQILHLLSSTSTLISSFNNLNKALPSSAAEDRTYCDNVATELRNEVVVESSHPYANGANVIRETIYFPTSHAISITFDPRCSTKDHMDQLVFYTDVAMNCRAPIGPFFGNEQDRNANWLKRPVIIAGSTLSLSFSARSQPRDGDKTRWGFRCAFRGISFTTLSFTLDVQSLLCSAAGLFCSSLIRGPPVVDSESFFDDWVHRSLITEGLERYDLDDDDAKALRLCPVVVNDDSSSNCFSKSDSVLRSIIDGTASSLLTLLQQHEYRFIGNHLIRSLPTPIQQDWQRCIRAVMACMIKHSGLLFEFLQATRKHENCFSEGENGADGPSLYDKFRMVSVSAQSLQDWMLHQVQAIRRWHTFLVDHHQPTVTQLNEEFGHSDDHFNLLAICGYLGVDTTSLDSSGSDLNPVFSAIAELTAASPISVSPYEYICGHVSRAAEELMMFKASFPESDFPDSSLDVPDIWRSRSVATNLNSTAQSPIMRTLSVPVLPRDNALTALPAAQKGFESRVHHLRTSIQNYQHWKLWRQTVSQSAASARKDSPMSPLESILGLVRRRMKPNQMLKIAHTHYLRLRYRIAGLHTLSELVRSICFGSSRIALLGRLQSSLRESSCNSAASLEAGVCCCPSVWRESLLASFGSLFSTLIVFISDGSAPLAVRMLAFRDVYGIDFDAHHCRLIETWRMLDNVTNVVMHPKVNLSITSKGSTKVQEDFLDAVWAALRLVAFRMLRFSADDLQDDIALSVVLLDVKRFQRTVFQSLLSILRHFLGISSADESQRIASNRYIQRVASLLMLVSPLPSISLLNRPEFLQCFAVVLKHPAYYPLRVVRLIVRLARTVLSVVSPMSVVELFPDHFPTLLIRVIADLVVSDAEPNTKSKFCVIAHPSPGMNQAWWVRIVTHEIPELVSGSPPMDDPSFQLAEQLHREEAEQAYAIRSTYRSGPDSIPLKEIGGGSVQFLADNVVICKDGFATVVGEVSITSGRWYFELILQSSGVMQVGWCTLDMVASSSSGNGIGDDRRSWAYDGRRLSKWHGDQSRYSSKRWQAGDVVGVAIDLHDRVMRYYLNGVDLGIAFSGLEEIGEHGGVRPACSFAAGERARFVFDATQFRSSLPEGYFPLEGDKPMPRNNPLGRSHSIWCDLTQLGQAVVWRDNSDGCLSMASRLSRHGAIVTVVREASLESCSNKGASTVHNVFRLNGRGARAMASEFISLARFLLSPTLCTRAWSESLSSTINAVIEAYKDVADTSATSRLLLGCLCVLGGFSEPLRIGGYVDIDDEIGGRNLGVILDSIPGSAVVSVAMLDRPLDATMSSSNLGTSLRGSVTTVRKPSVVDTTSDPATRTSLAHRIRVDKIRTRSEFDVDLMNDFPLSKTHVACFISLSSIQQHSEGRWMLLELQLRSMLVLESLLRLANTDDSPSIRLATKHFRGLARSSSWRNFQYERVRNVVERSRDRVWDLSSDCFGWFAQPPVPGTTSNTAFEELCETSTPSASVDSNELFVYGSSCYLEQSGVGAIADDTSIQRMVRYWESRIIPHIQDYVRGSFRDYEMVYFFEQLRQPLRAGDVASAMKIVYTLCNQRVPDTVQFPALDHDWSQLMAEDISVGQALYVAQPSRSVSDGLDGGLPLQMANRIGTVQAVRPEKDLVMLQVYFEDEAILRSAWFPVNVLREPEQMDSVGSTESVDSIRTISDALEFLQSALAPLPVLLARRSIVSLCSQTSHFIANQLQAARDPGELLFASLSQCLQCSLPNVGTALVEHVATIERFERNLADALASSDAQFADQILDFMEKSLTTASAFLSSNTRVVLSGIDSLPQPYFTPGAASFVVEFAQDAFLPANTTFSVFADAECTRPIRHYVGGKSGCGRLQHCTVEGDRFWMRAGERPDASAFEGFRVRVTALSPDFALSFWIIRFLMEHSLPCFGENRSRIAFESIVRLFARFDLVHMAPSPVKQVILALVYDLVGLCETTSYLSNQDIAQSALVHIAELQPELIGLLADETVKPVFTSYVQQLLDLQVRADYLRHPDIRLAKSFDPGSPLSFGSEPADDGAAEDVPVDNSWACPICTLVNEDSSAICCACENPRPAVVESASLRETAPLSPYTVDRLREAASTRFDHVVGLVGIMKWLLGVVDIDACAPSQAILHAAWEVSRRESIQPRLVVVDGIPITHTESDARAHLLRSLEKVSAISGVPYLVDLESIFFGFNPELPPSDTLEDAATFLSQAPKMVVFEHDFPLDNNGIVWYLGTRACTEPFTNPVHLGLVGVTASSLQHDSTSADAVVGRDVVRCVTTPAENQWFEIEFKDMLISPTHYTLRHYISWHTEALRNWRFEALGSDGNWICLHEAVNDESLSAKGAAHTWHLPPVPTGQESSFSKFRIFMTGLNSNKHWYLALSGFEIYGSVTSESIVQKLPIRSSNRFAVFQLLNGSSPDVLDSLVNGLNGSVLEWPDWFRSRVTIQRFIDIPETDARITTYLKSRLVNVESSSLTEGFRNAIGEIFGAKTIRESHRLLLSPTTLEQVSFAAHWPLPSAAPGDAEEVVQVDAMCTLFQTSILDGSADPLSIWSWLFSLGFDLKFVRCSVPSETTAEAQQSAWTKLPTSAHLDYLEFIHGAADGCGADSLLTFPISELPCTERDLIGLKDLTLHAANTGLLSPESMRLRLIVLQQFNRMVIEMLPLVDLRRCDDDAGDSIGGLLRRCRPFVFRSVKRDFLTAIADITADMSWRPPVLHFNRMDLSLKHLLPDCDFVHDTFFGNAYLQMRDLSRTDLRPPRPSGTDPFLAFEVMFEGEDVVGQGGPYRQLFSDMSTELLTPFSPLFVPCPNQQGGIGDNQDMFVIRPSASASSSTMALFEFLGVILGCCIRTGVRVSLRLPPFTWKPMVLDTITPADLASVDRQTSLVLQLVATIEEDIFSDTIDETFSTPLSDRSTVLLRPHGDTQRVQCEERQEYIRLVHQARSNEAAPQVAAIRRGIDKVIPVQLLNLLLYSELELLVNGKHDVDIDLLRRHTRYSGVSPDAPHIDYFWSVLRSFSHDDRRRFIRFTWAQERLPVDDEEFLRTHTRLLIKSTSSSVSPDSRFPRADTCFFNLDLPAYSSQEILHQRLLFAITHTDSMNADVVADDPRDANIRVNDFSNMIP</sequence>
<feature type="active site" description="Glycyl thioester intermediate" evidence="5">
    <location>
        <position position="4068"/>
    </location>
</feature>
<dbReference type="Gene3D" id="4.10.1060.10">
    <property type="entry name" value="Zinc finger, RanBP2-type"/>
    <property type="match status" value="1"/>
</dbReference>
<evidence type="ECO:0000256" key="3">
    <source>
        <dbReference type="ARBA" id="ARBA00022786"/>
    </source>
</evidence>
<dbReference type="InterPro" id="IPR001876">
    <property type="entry name" value="Znf_RanBP2"/>
</dbReference>
<dbReference type="OrthoDB" id="239701at2759"/>
<evidence type="ECO:0008006" key="14">
    <source>
        <dbReference type="Google" id="ProtNLM"/>
    </source>
</evidence>
<dbReference type="InterPro" id="IPR035983">
    <property type="entry name" value="Hect_E3_ubiquitin_ligase"/>
</dbReference>
<dbReference type="Gene3D" id="3.90.1750.10">
    <property type="entry name" value="Hect, E3 ligase catalytic domains"/>
    <property type="match status" value="1"/>
</dbReference>
<dbReference type="PROSITE" id="PS50199">
    <property type="entry name" value="ZF_RANBP2_2"/>
    <property type="match status" value="1"/>
</dbReference>
<accession>A0A0G4J3V7</accession>
<keyword evidence="13" id="KW-1185">Reference proteome</keyword>
<dbReference type="CDD" id="cd11709">
    <property type="entry name" value="SPRY"/>
    <property type="match status" value="1"/>
</dbReference>
<keyword evidence="2 6" id="KW-0863">Zinc-finger</keyword>
<dbReference type="InterPro" id="IPR003877">
    <property type="entry name" value="SPRY_dom"/>
</dbReference>
<dbReference type="SUPFAM" id="SSF56204">
    <property type="entry name" value="Hect, E3 ligase catalytic domain"/>
    <property type="match status" value="1"/>
</dbReference>
<evidence type="ECO:0000256" key="7">
    <source>
        <dbReference type="SAM" id="MobiDB-lite"/>
    </source>
</evidence>
<evidence type="ECO:0000256" key="6">
    <source>
        <dbReference type="PROSITE-ProRule" id="PRU00322"/>
    </source>
</evidence>
<evidence type="ECO:0000256" key="4">
    <source>
        <dbReference type="ARBA" id="ARBA00022833"/>
    </source>
</evidence>
<evidence type="ECO:0000256" key="8">
    <source>
        <dbReference type="SAM" id="Phobius"/>
    </source>
</evidence>
<dbReference type="Pfam" id="PF00632">
    <property type="entry name" value="HECT"/>
    <property type="match status" value="1"/>
</dbReference>
<evidence type="ECO:0000259" key="11">
    <source>
        <dbReference type="PROSITE" id="PS50237"/>
    </source>
</evidence>
<evidence type="ECO:0000313" key="13">
    <source>
        <dbReference type="Proteomes" id="UP000039324"/>
    </source>
</evidence>
<dbReference type="PROSITE" id="PS01358">
    <property type="entry name" value="ZF_RANBP2_1"/>
    <property type="match status" value="1"/>
</dbReference>
<keyword evidence="8" id="KW-1133">Transmembrane helix</keyword>
<dbReference type="EMBL" id="CDSF01000122">
    <property type="protein sequence ID" value="CEP02235.1"/>
    <property type="molecule type" value="Genomic_DNA"/>
</dbReference>
<evidence type="ECO:0000259" key="9">
    <source>
        <dbReference type="PROSITE" id="PS50188"/>
    </source>
</evidence>
<dbReference type="GO" id="GO:0004842">
    <property type="term" value="F:ubiquitin-protein transferase activity"/>
    <property type="evidence" value="ECO:0007669"/>
    <property type="project" value="InterPro"/>
</dbReference>
<dbReference type="Proteomes" id="UP000039324">
    <property type="component" value="Unassembled WGS sequence"/>
</dbReference>
<feature type="compositionally biased region" description="Basic residues" evidence="7">
    <location>
        <begin position="681"/>
        <end position="695"/>
    </location>
</feature>